<dbReference type="PANTHER" id="PTHR46641:SF22">
    <property type="entry name" value="PROCTOLIN RECEPTOR, ISOFORM A"/>
    <property type="match status" value="1"/>
</dbReference>
<dbReference type="InterPro" id="IPR052954">
    <property type="entry name" value="GPCR-Ligand_Int"/>
</dbReference>
<dbReference type="InterPro" id="IPR000276">
    <property type="entry name" value="GPCR_Rhodpsn"/>
</dbReference>
<evidence type="ECO:0000256" key="2">
    <source>
        <dbReference type="ARBA" id="ARBA00010663"/>
    </source>
</evidence>
<dbReference type="AlphaFoldDB" id="A0A6A4VQ98"/>
<dbReference type="Gene3D" id="1.20.1070.10">
    <property type="entry name" value="Rhodopsin 7-helix transmembrane proteins"/>
    <property type="match status" value="1"/>
</dbReference>
<evidence type="ECO:0000259" key="7">
    <source>
        <dbReference type="PROSITE" id="PS50262"/>
    </source>
</evidence>
<sequence length="184" mass="19370">MSNATLAGPSLAEVTTSLADNATNATTPASSPFSPAMAAAVADTRFVIQRILTPIVMLLGVVGNLVSILVLTRRRMRSSTNSYLTALAVSDTLYLAGSFTLSLQHAVPGIGHPDHRPYWHYIPIGRWIVDAAGLIARESEAPGRVSLPEALGPISPPETLGSPAEPTVPVSLVEPQSRAVFHGR</sequence>
<dbReference type="GO" id="GO:0004930">
    <property type="term" value="F:G protein-coupled receptor activity"/>
    <property type="evidence" value="ECO:0007669"/>
    <property type="project" value="InterPro"/>
</dbReference>
<keyword evidence="5 6" id="KW-0472">Membrane</keyword>
<evidence type="ECO:0000256" key="6">
    <source>
        <dbReference type="SAM" id="Phobius"/>
    </source>
</evidence>
<evidence type="ECO:0000256" key="4">
    <source>
        <dbReference type="ARBA" id="ARBA00022989"/>
    </source>
</evidence>
<feature type="domain" description="G-protein coupled receptors family 1 profile" evidence="7">
    <location>
        <begin position="63"/>
        <end position="95"/>
    </location>
</feature>
<comment type="caution">
    <text evidence="8">The sequence shown here is derived from an EMBL/GenBank/DDBJ whole genome shotgun (WGS) entry which is preliminary data.</text>
</comment>
<dbReference type="EMBL" id="VIIS01001566">
    <property type="protein sequence ID" value="KAF0296385.1"/>
    <property type="molecule type" value="Genomic_DNA"/>
</dbReference>
<dbReference type="PROSITE" id="PS50262">
    <property type="entry name" value="G_PROTEIN_RECEP_F1_2"/>
    <property type="match status" value="1"/>
</dbReference>
<dbReference type="Proteomes" id="UP000440578">
    <property type="component" value="Unassembled WGS sequence"/>
</dbReference>
<proteinExistence type="inferred from homology"/>
<dbReference type="OrthoDB" id="6362912at2759"/>
<accession>A0A6A4VQ98</accession>
<protein>
    <recommendedName>
        <fullName evidence="7">G-protein coupled receptors family 1 profile domain-containing protein</fullName>
    </recommendedName>
</protein>
<comment type="subcellular location">
    <subcellularLocation>
        <location evidence="1">Membrane</location>
    </subcellularLocation>
</comment>
<evidence type="ECO:0000256" key="5">
    <source>
        <dbReference type="ARBA" id="ARBA00023136"/>
    </source>
</evidence>
<keyword evidence="4 6" id="KW-1133">Transmembrane helix</keyword>
<keyword evidence="9" id="KW-1185">Reference proteome</keyword>
<keyword evidence="3 6" id="KW-0812">Transmembrane</keyword>
<evidence type="ECO:0000256" key="3">
    <source>
        <dbReference type="ARBA" id="ARBA00022692"/>
    </source>
</evidence>
<dbReference type="PANTHER" id="PTHR46641">
    <property type="entry name" value="FMRFAMIDE RECEPTOR-RELATED"/>
    <property type="match status" value="1"/>
</dbReference>
<evidence type="ECO:0000313" key="8">
    <source>
        <dbReference type="EMBL" id="KAF0296385.1"/>
    </source>
</evidence>
<dbReference type="InterPro" id="IPR017452">
    <property type="entry name" value="GPCR_Rhodpsn_7TM"/>
</dbReference>
<gene>
    <name evidence="8" type="ORF">FJT64_006159</name>
</gene>
<name>A0A6A4VQ98_AMPAM</name>
<feature type="transmembrane region" description="Helical" evidence="6">
    <location>
        <begin position="51"/>
        <end position="71"/>
    </location>
</feature>
<comment type="similarity">
    <text evidence="2">Belongs to the G-protein coupled receptor 1 family.</text>
</comment>
<dbReference type="GO" id="GO:0016020">
    <property type="term" value="C:membrane"/>
    <property type="evidence" value="ECO:0007669"/>
    <property type="project" value="UniProtKB-SubCell"/>
</dbReference>
<dbReference type="PRINTS" id="PR00237">
    <property type="entry name" value="GPCRRHODOPSN"/>
</dbReference>
<evidence type="ECO:0000256" key="1">
    <source>
        <dbReference type="ARBA" id="ARBA00004370"/>
    </source>
</evidence>
<dbReference type="SUPFAM" id="SSF81321">
    <property type="entry name" value="Family A G protein-coupled receptor-like"/>
    <property type="match status" value="1"/>
</dbReference>
<evidence type="ECO:0000313" key="9">
    <source>
        <dbReference type="Proteomes" id="UP000440578"/>
    </source>
</evidence>
<organism evidence="8 9">
    <name type="scientific">Amphibalanus amphitrite</name>
    <name type="common">Striped barnacle</name>
    <name type="synonym">Balanus amphitrite</name>
    <dbReference type="NCBI Taxonomy" id="1232801"/>
    <lineage>
        <taxon>Eukaryota</taxon>
        <taxon>Metazoa</taxon>
        <taxon>Ecdysozoa</taxon>
        <taxon>Arthropoda</taxon>
        <taxon>Crustacea</taxon>
        <taxon>Multicrustacea</taxon>
        <taxon>Cirripedia</taxon>
        <taxon>Thoracica</taxon>
        <taxon>Thoracicalcarea</taxon>
        <taxon>Balanomorpha</taxon>
        <taxon>Balanoidea</taxon>
        <taxon>Balanidae</taxon>
        <taxon>Amphibalaninae</taxon>
        <taxon>Amphibalanus</taxon>
    </lineage>
</organism>
<reference evidence="8 9" key="1">
    <citation type="submission" date="2019-07" db="EMBL/GenBank/DDBJ databases">
        <title>Draft genome assembly of a fouling barnacle, Amphibalanus amphitrite (Darwin, 1854): The first reference genome for Thecostraca.</title>
        <authorList>
            <person name="Kim W."/>
        </authorList>
    </citation>
    <scope>NUCLEOTIDE SEQUENCE [LARGE SCALE GENOMIC DNA]</scope>
    <source>
        <strain evidence="8">SNU_AA5</strain>
        <tissue evidence="8">Soma without cirri and trophi</tissue>
    </source>
</reference>